<reference evidence="1 2" key="1">
    <citation type="journal article" date="2019" name="Commun. Biol.">
        <title>The bagworm genome reveals a unique fibroin gene that provides high tensile strength.</title>
        <authorList>
            <person name="Kono N."/>
            <person name="Nakamura H."/>
            <person name="Ohtoshi R."/>
            <person name="Tomita M."/>
            <person name="Numata K."/>
            <person name="Arakawa K."/>
        </authorList>
    </citation>
    <scope>NUCLEOTIDE SEQUENCE [LARGE SCALE GENOMIC DNA]</scope>
</reference>
<proteinExistence type="predicted"/>
<evidence type="ECO:0000313" key="2">
    <source>
        <dbReference type="Proteomes" id="UP000299102"/>
    </source>
</evidence>
<protein>
    <submittedName>
        <fullName evidence="1">Uncharacterized protein</fullName>
    </submittedName>
</protein>
<name>A0A4C1UU03_EUMVA</name>
<dbReference type="EMBL" id="BGZK01000221">
    <property type="protein sequence ID" value="GBP29507.1"/>
    <property type="molecule type" value="Genomic_DNA"/>
</dbReference>
<accession>A0A4C1UU03</accession>
<evidence type="ECO:0000313" key="1">
    <source>
        <dbReference type="EMBL" id="GBP29507.1"/>
    </source>
</evidence>
<keyword evidence="2" id="KW-1185">Reference proteome</keyword>
<organism evidence="1 2">
    <name type="scientific">Eumeta variegata</name>
    <name type="common">Bagworm moth</name>
    <name type="synonym">Eumeta japonica</name>
    <dbReference type="NCBI Taxonomy" id="151549"/>
    <lineage>
        <taxon>Eukaryota</taxon>
        <taxon>Metazoa</taxon>
        <taxon>Ecdysozoa</taxon>
        <taxon>Arthropoda</taxon>
        <taxon>Hexapoda</taxon>
        <taxon>Insecta</taxon>
        <taxon>Pterygota</taxon>
        <taxon>Neoptera</taxon>
        <taxon>Endopterygota</taxon>
        <taxon>Lepidoptera</taxon>
        <taxon>Glossata</taxon>
        <taxon>Ditrysia</taxon>
        <taxon>Tineoidea</taxon>
        <taxon>Psychidae</taxon>
        <taxon>Oiketicinae</taxon>
        <taxon>Eumeta</taxon>
    </lineage>
</organism>
<sequence length="117" mass="12781">MCTLKAITASSGPVKVKPLIKSLIFGKIKKSHSARSELNAGWVTSFTLAEIKNHIISVAACGEALSWCNRMRLLGRFFLTFSKTLGQQMVVYNSALTGFCCSSGVVQREPVLEKNMP</sequence>
<comment type="caution">
    <text evidence="1">The sequence shown here is derived from an EMBL/GenBank/DDBJ whole genome shotgun (WGS) entry which is preliminary data.</text>
</comment>
<gene>
    <name evidence="1" type="ORF">EVAR_93304_1</name>
</gene>
<dbReference type="Proteomes" id="UP000299102">
    <property type="component" value="Unassembled WGS sequence"/>
</dbReference>
<dbReference type="AlphaFoldDB" id="A0A4C1UU03"/>